<sequence length="546" mass="60256">MAYTKFGDSSYISKNCYIPGYQYANQQSNCVQLQNVGQAYHNYQIWLNGWNGIASQPSDLKRRPPPTGFFMENTTVYGAWLDNPSDLKHEDTTNRLINRVTYAFPHPAVAIAAVDPANKIRQPSFFGNSSKFDLEAAVASPIMNVLCASVSEAELSPLVYSKWLPKGHHFNESEFSLRTGHEVAAQLYEVPNKKHPDAPYSINLTNSTKIDSLFGWDNTTQHLRPIFGTFPTPNQTLVNVYHYGFDGVYILVGVPEELQRVGSPYVMCKLKAGLGGRCSTKYHAEFSGGILSAACDKGDLANDGPDVDELIWDNDWADFASTWVEATSLGVGLLGEPAASAGALTHFIPDSPLHPLPADRPSIAEALAVMAGSTLLTASVNVTTDTKRDPPWPLKQQFRSRLRGTIIQSGGQTQGWQNALFASLVTVCLISLLCCCFLVVELFPFHITDFTEPENMFTLAMNSPPTERLEGSCGAGPSNAQLRAEWKIDFEEEAQHYYIRPWNEKVLIGQVGPGASTTTLPRPKFSREFEKLQSRTTFGVSRSSIH</sequence>
<reference evidence="1 2" key="1">
    <citation type="journal article" date="2016" name="Genome Biol. Evol.">
        <title>Divergent and convergent evolution of fungal pathogenicity.</title>
        <authorList>
            <person name="Shang Y."/>
            <person name="Xiao G."/>
            <person name="Zheng P."/>
            <person name="Cen K."/>
            <person name="Zhan S."/>
            <person name="Wang C."/>
        </authorList>
    </citation>
    <scope>NUCLEOTIDE SEQUENCE [LARGE SCALE GENOMIC DNA]</scope>
    <source>
        <strain evidence="1 2">ARSEF 7405</strain>
    </source>
</reference>
<gene>
    <name evidence="1" type="ORF">AAP_02797</name>
</gene>
<evidence type="ECO:0000313" key="1">
    <source>
        <dbReference type="EMBL" id="KZZ92716.1"/>
    </source>
</evidence>
<keyword evidence="2" id="KW-1185">Reference proteome</keyword>
<dbReference type="VEuPathDB" id="FungiDB:AAP_02797"/>
<dbReference type="AlphaFoldDB" id="A0A167ZIS4"/>
<evidence type="ECO:0000313" key="2">
    <source>
        <dbReference type="Proteomes" id="UP000242877"/>
    </source>
</evidence>
<organism evidence="1 2">
    <name type="scientific">Ascosphaera apis ARSEF 7405</name>
    <dbReference type="NCBI Taxonomy" id="392613"/>
    <lineage>
        <taxon>Eukaryota</taxon>
        <taxon>Fungi</taxon>
        <taxon>Dikarya</taxon>
        <taxon>Ascomycota</taxon>
        <taxon>Pezizomycotina</taxon>
        <taxon>Eurotiomycetes</taxon>
        <taxon>Eurotiomycetidae</taxon>
        <taxon>Onygenales</taxon>
        <taxon>Ascosphaeraceae</taxon>
        <taxon>Ascosphaera</taxon>
    </lineage>
</organism>
<name>A0A167ZIS4_9EURO</name>
<dbReference type="Proteomes" id="UP000242877">
    <property type="component" value="Unassembled WGS sequence"/>
</dbReference>
<dbReference type="EMBL" id="AZGZ01000010">
    <property type="protein sequence ID" value="KZZ92716.1"/>
    <property type="molecule type" value="Genomic_DNA"/>
</dbReference>
<proteinExistence type="predicted"/>
<comment type="caution">
    <text evidence="1">The sequence shown here is derived from an EMBL/GenBank/DDBJ whole genome shotgun (WGS) entry which is preliminary data.</text>
</comment>
<accession>A0A167ZIS4</accession>
<protein>
    <submittedName>
        <fullName evidence="1">Uncharacterized protein</fullName>
    </submittedName>
</protein>
<dbReference type="OrthoDB" id="4721035at2759"/>